<evidence type="ECO:0000256" key="1">
    <source>
        <dbReference type="SAM" id="Phobius"/>
    </source>
</evidence>
<name>A0ABP2ASR5_SARVE</name>
<feature type="transmembrane region" description="Helical" evidence="1">
    <location>
        <begin position="7"/>
        <end position="25"/>
    </location>
</feature>
<dbReference type="Proteomes" id="UP000095488">
    <property type="component" value="Unassembled WGS sequence"/>
</dbReference>
<protein>
    <submittedName>
        <fullName evidence="2">Uncharacterized protein</fullName>
    </submittedName>
</protein>
<keyword evidence="1" id="KW-0472">Membrane</keyword>
<sequence>MKNYKKRIMSEGLFILLFLILLVGARGKASIVTVAIIGLVISFVISTWCIVKESKRKKVTN</sequence>
<organism evidence="2 3">
    <name type="scientific">Sarcina ventriculi</name>
    <name type="common">Clostridium ventriculi</name>
    <dbReference type="NCBI Taxonomy" id="1267"/>
    <lineage>
        <taxon>Bacteria</taxon>
        <taxon>Bacillati</taxon>
        <taxon>Bacillota</taxon>
        <taxon>Clostridia</taxon>
        <taxon>Eubacteriales</taxon>
        <taxon>Clostridiaceae</taxon>
        <taxon>Sarcina</taxon>
    </lineage>
</organism>
<comment type="caution">
    <text evidence="2">The sequence shown here is derived from an EMBL/GenBank/DDBJ whole genome shotgun (WGS) entry which is preliminary data.</text>
</comment>
<feature type="transmembrane region" description="Helical" evidence="1">
    <location>
        <begin position="31"/>
        <end position="51"/>
    </location>
</feature>
<keyword evidence="3" id="KW-1185">Reference proteome</keyword>
<proteinExistence type="predicted"/>
<accession>A0ABP2ASR5</accession>
<keyword evidence="1" id="KW-1133">Transmembrane helix</keyword>
<gene>
    <name evidence="2" type="ORF">ERS852473_00402</name>
</gene>
<evidence type="ECO:0000313" key="2">
    <source>
        <dbReference type="EMBL" id="CUN51741.1"/>
    </source>
</evidence>
<reference evidence="2 3" key="1">
    <citation type="submission" date="2015-09" db="EMBL/GenBank/DDBJ databases">
        <authorList>
            <consortium name="Pathogen Informatics"/>
            <person name="Wu L."/>
            <person name="Ma J."/>
        </authorList>
    </citation>
    <scope>NUCLEOTIDE SEQUENCE [LARGE SCALE GENOMIC DNA]</scope>
    <source>
        <strain evidence="2 3">2789STDY5834858</strain>
    </source>
</reference>
<dbReference type="RefSeq" id="WP_055257289.1">
    <property type="nucleotide sequence ID" value="NZ_BCMV01000062.1"/>
</dbReference>
<keyword evidence="1" id="KW-0812">Transmembrane</keyword>
<evidence type="ECO:0000313" key="3">
    <source>
        <dbReference type="Proteomes" id="UP000095488"/>
    </source>
</evidence>
<dbReference type="EMBL" id="CYZR01000001">
    <property type="protein sequence ID" value="CUN51741.1"/>
    <property type="molecule type" value="Genomic_DNA"/>
</dbReference>